<dbReference type="EMBL" id="CAJNNW010027153">
    <property type="protein sequence ID" value="CAE8689902.1"/>
    <property type="molecule type" value="Genomic_DNA"/>
</dbReference>
<proteinExistence type="predicted"/>
<feature type="signal peptide" evidence="1">
    <location>
        <begin position="1"/>
        <end position="27"/>
    </location>
</feature>
<protein>
    <submittedName>
        <fullName evidence="2">Uncharacterized protein</fullName>
    </submittedName>
</protein>
<dbReference type="AlphaFoldDB" id="A0A813K301"/>
<evidence type="ECO:0000256" key="1">
    <source>
        <dbReference type="SAM" id="SignalP"/>
    </source>
</evidence>
<gene>
    <name evidence="2" type="ORF">PGLA2088_LOCUS26686</name>
</gene>
<name>A0A813K301_POLGL</name>
<reference evidence="2" key="1">
    <citation type="submission" date="2021-02" db="EMBL/GenBank/DDBJ databases">
        <authorList>
            <person name="Dougan E. K."/>
            <person name="Rhodes N."/>
            <person name="Thang M."/>
            <person name="Chan C."/>
        </authorList>
    </citation>
    <scope>NUCLEOTIDE SEQUENCE</scope>
</reference>
<dbReference type="Proteomes" id="UP000626109">
    <property type="component" value="Unassembled WGS sequence"/>
</dbReference>
<organism evidence="2 3">
    <name type="scientific">Polarella glacialis</name>
    <name type="common">Dinoflagellate</name>
    <dbReference type="NCBI Taxonomy" id="89957"/>
    <lineage>
        <taxon>Eukaryota</taxon>
        <taxon>Sar</taxon>
        <taxon>Alveolata</taxon>
        <taxon>Dinophyceae</taxon>
        <taxon>Suessiales</taxon>
        <taxon>Suessiaceae</taxon>
        <taxon>Polarella</taxon>
    </lineage>
</organism>
<feature type="chain" id="PRO_5032296552" evidence="1">
    <location>
        <begin position="28"/>
        <end position="523"/>
    </location>
</feature>
<keyword evidence="1" id="KW-0732">Signal</keyword>
<evidence type="ECO:0000313" key="3">
    <source>
        <dbReference type="Proteomes" id="UP000626109"/>
    </source>
</evidence>
<evidence type="ECO:0000313" key="2">
    <source>
        <dbReference type="EMBL" id="CAE8689902.1"/>
    </source>
</evidence>
<sequence>MAFGTMGSAVARLLVATSFLDLPSVSADDRPDGVAEFMSSTEARRQARPSIEQPLQPEDLEEFIPLEHAFSSPEQLQDNCAGTGFHVSPSNEFVRLEEFRALAVDFYGSGAPKLAPGSYAEQIMNVVLQHDRRIAAVCPLAVLQALLLRSEMLMLGVYTNSAQSQDLHALHFSEASKKNLQYTALEQWIKSVLGGPLPDLGWPLAKGWGRMMRYYDLLWTDVYDSEDAWAVMEQPGQISDDQYHDALADVAKVLGGLGVEWWPCRGTLIALLRHGGRSGRLSRGLVDVVERDIDVMLGVHDEEDWEQTGRAIERGLLEAGWDRCWTKPSADLSSDYRYAVRRDLLYCVRLKPAYVLLDITSYIAGAEVPYVFVHRVCEEPGVSDALADGGVVAGDGCAAPVRTGPLQHGGGVLLKDAIHPMGRCRAAGMSISCPNKPLDTVQAMVHSGLDAGCIALPTAKGREAEDPWTRRLQVEGLRAEDVRILRERSQRLDALGFQSMTPFFESCVGLENIIAEGDVQNFT</sequence>
<accession>A0A813K301</accession>
<comment type="caution">
    <text evidence="2">The sequence shown here is derived from an EMBL/GenBank/DDBJ whole genome shotgun (WGS) entry which is preliminary data.</text>
</comment>